<protein>
    <recommendedName>
        <fullName evidence="14">Zinc carboxypeptidase A 1</fullName>
    </recommendedName>
</protein>
<evidence type="ECO:0000256" key="4">
    <source>
        <dbReference type="ARBA" id="ARBA00022525"/>
    </source>
</evidence>
<evidence type="ECO:0000256" key="7">
    <source>
        <dbReference type="ARBA" id="ARBA00022723"/>
    </source>
</evidence>
<feature type="domain" description="Peptidase M14" evidence="17">
    <location>
        <begin position="119"/>
        <end position="408"/>
    </location>
</feature>
<keyword evidence="4" id="KW-0964">Secreted</keyword>
<dbReference type="Gene3D" id="3.40.630.10">
    <property type="entry name" value="Zn peptidases"/>
    <property type="match status" value="1"/>
</dbReference>
<dbReference type="PANTHER" id="PTHR11705">
    <property type="entry name" value="PROTEASE FAMILY M14 CARBOXYPEPTIDASE A,B"/>
    <property type="match status" value="1"/>
</dbReference>
<dbReference type="SUPFAM" id="SSF54897">
    <property type="entry name" value="Protease propeptides/inhibitors"/>
    <property type="match status" value="1"/>
</dbReference>
<dbReference type="GeneID" id="114243904"/>
<evidence type="ECO:0000313" key="18">
    <source>
        <dbReference type="Proteomes" id="UP000504629"/>
    </source>
</evidence>
<evidence type="ECO:0000256" key="9">
    <source>
        <dbReference type="ARBA" id="ARBA00022801"/>
    </source>
</evidence>
<dbReference type="FunFam" id="3.30.70.340:FF:000002">
    <property type="entry name" value="Carboxypeptidase A"/>
    <property type="match status" value="1"/>
</dbReference>
<dbReference type="GO" id="GO:0004181">
    <property type="term" value="F:metallocarboxypeptidase activity"/>
    <property type="evidence" value="ECO:0007669"/>
    <property type="project" value="InterPro"/>
</dbReference>
<dbReference type="PROSITE" id="PS52035">
    <property type="entry name" value="PEPTIDASE_M14"/>
    <property type="match status" value="1"/>
</dbReference>
<feature type="signal peptide" evidence="16">
    <location>
        <begin position="1"/>
        <end position="18"/>
    </location>
</feature>
<dbReference type="PANTHER" id="PTHR11705:SF153">
    <property type="entry name" value="ZINC CARBOXYPEPTIDASE A 1-LIKE PROTEIN"/>
    <property type="match status" value="1"/>
</dbReference>
<dbReference type="InterPro" id="IPR003146">
    <property type="entry name" value="M14A_act_pep"/>
</dbReference>
<dbReference type="InterPro" id="IPR036990">
    <property type="entry name" value="M14A-like_propep"/>
</dbReference>
<dbReference type="Proteomes" id="UP000504629">
    <property type="component" value="Unplaced"/>
</dbReference>
<feature type="active site" description="Proton donor/acceptor" evidence="15">
    <location>
        <position position="374"/>
    </location>
</feature>
<dbReference type="KEGG" id="bman:114243904"/>
<dbReference type="Pfam" id="PF02244">
    <property type="entry name" value="Propep_M14"/>
    <property type="match status" value="1"/>
</dbReference>
<sequence>MRFLFNFSFLLLAPVVLSEKFRFDNYTLFKVLPENERQIEILQNLQDNDLRFDFWSSPGIKAEFVNIMSKPENKIDLDNFLKSNGINYEIVMSNIQEAIDKETVSPYTRGRTPSMRFDTYYNLEGINAWINDLVRTYSEVTKLVGGVSYEGREIEGFRISHGSGRKIIFLEGGLHAREWISPATVCFIANELLTSTNPETRAAARDFDWYIFPVTNPDGYVWSHTNFRMWRKNRRPIGNFFGVDLNRNWNSNWLVSGASTNPATDTYAGPGPFSEPESRSLSTYLRSLGDRIDMYLSFHSFGELLLIPFGNSTAPYANYHDAINIGRRAMGALSVRFGTLYRTGNIAEAIYLATGGSIDWVKEDLNVPLVYCYESRDRGQYGFLLPPEQILPNSQETMDSVLELIHQGRRFGYLNNSGRTLSPLLWVMIVALAKLLWPIDEPPLHGVRTTTLNHRRTTAIWRKIPPHASKEISQHRRTTAEA</sequence>
<dbReference type="OrthoDB" id="3626597at2759"/>
<evidence type="ECO:0000256" key="15">
    <source>
        <dbReference type="PROSITE-ProRule" id="PRU01379"/>
    </source>
</evidence>
<evidence type="ECO:0000259" key="17">
    <source>
        <dbReference type="PROSITE" id="PS52035"/>
    </source>
</evidence>
<evidence type="ECO:0000256" key="12">
    <source>
        <dbReference type="ARBA" id="ARBA00023157"/>
    </source>
</evidence>
<dbReference type="CDD" id="cd03860">
    <property type="entry name" value="M14_CP_A-B_like"/>
    <property type="match status" value="1"/>
</dbReference>
<dbReference type="PROSITE" id="PS00132">
    <property type="entry name" value="CARBOXYPEPT_ZN_1"/>
    <property type="match status" value="1"/>
</dbReference>
<comment type="function">
    <text evidence="13">Involved in the digestion of the blood meal.</text>
</comment>
<name>A0A6J2JP59_BOMMA</name>
<accession>A0A6J2JP59</accession>
<keyword evidence="18" id="KW-1185">Reference proteome</keyword>
<comment type="cofactor">
    <cofactor evidence="1">
        <name>Zn(2+)</name>
        <dbReference type="ChEBI" id="CHEBI:29105"/>
    </cofactor>
</comment>
<dbReference type="GO" id="GO:0006508">
    <property type="term" value="P:proteolysis"/>
    <property type="evidence" value="ECO:0007669"/>
    <property type="project" value="UniProtKB-KW"/>
</dbReference>
<keyword evidence="7" id="KW-0479">Metal-binding</keyword>
<evidence type="ECO:0000256" key="13">
    <source>
        <dbReference type="ARBA" id="ARBA00057299"/>
    </source>
</evidence>
<comment type="similarity">
    <text evidence="3 15">Belongs to the peptidase M14 family.</text>
</comment>
<evidence type="ECO:0000313" key="19">
    <source>
        <dbReference type="RefSeq" id="XP_028031355.1"/>
    </source>
</evidence>
<keyword evidence="10" id="KW-0862">Zinc</keyword>
<evidence type="ECO:0000256" key="6">
    <source>
        <dbReference type="ARBA" id="ARBA00022670"/>
    </source>
</evidence>
<evidence type="ECO:0000256" key="10">
    <source>
        <dbReference type="ARBA" id="ARBA00022833"/>
    </source>
</evidence>
<reference evidence="19" key="1">
    <citation type="submission" date="2025-08" db="UniProtKB">
        <authorList>
            <consortium name="RefSeq"/>
        </authorList>
    </citation>
    <scope>IDENTIFICATION</scope>
    <source>
        <tissue evidence="19">Silk gland</tissue>
    </source>
</reference>
<evidence type="ECO:0000256" key="5">
    <source>
        <dbReference type="ARBA" id="ARBA00022645"/>
    </source>
</evidence>
<evidence type="ECO:0000256" key="14">
    <source>
        <dbReference type="ARBA" id="ARBA00069039"/>
    </source>
</evidence>
<dbReference type="GO" id="GO:0008270">
    <property type="term" value="F:zinc ion binding"/>
    <property type="evidence" value="ECO:0007669"/>
    <property type="project" value="InterPro"/>
</dbReference>
<keyword evidence="8 16" id="KW-0732">Signal</keyword>
<dbReference type="AlphaFoldDB" id="A0A6J2JP59"/>
<dbReference type="RefSeq" id="XP_028031355.1">
    <property type="nucleotide sequence ID" value="XM_028175554.1"/>
</dbReference>
<keyword evidence="5" id="KW-0121">Carboxypeptidase</keyword>
<feature type="chain" id="PRO_5026982011" description="Zinc carboxypeptidase A 1" evidence="16">
    <location>
        <begin position="19"/>
        <end position="482"/>
    </location>
</feature>
<evidence type="ECO:0000256" key="16">
    <source>
        <dbReference type="SAM" id="SignalP"/>
    </source>
</evidence>
<dbReference type="SMART" id="SM00631">
    <property type="entry name" value="Zn_pept"/>
    <property type="match status" value="1"/>
</dbReference>
<organism evidence="18 19">
    <name type="scientific">Bombyx mandarina</name>
    <name type="common">Wild silk moth</name>
    <name type="synonym">Wild silkworm</name>
    <dbReference type="NCBI Taxonomy" id="7092"/>
    <lineage>
        <taxon>Eukaryota</taxon>
        <taxon>Metazoa</taxon>
        <taxon>Ecdysozoa</taxon>
        <taxon>Arthropoda</taxon>
        <taxon>Hexapoda</taxon>
        <taxon>Insecta</taxon>
        <taxon>Pterygota</taxon>
        <taxon>Neoptera</taxon>
        <taxon>Endopterygota</taxon>
        <taxon>Lepidoptera</taxon>
        <taxon>Glossata</taxon>
        <taxon>Ditrysia</taxon>
        <taxon>Bombycoidea</taxon>
        <taxon>Bombycidae</taxon>
        <taxon>Bombycinae</taxon>
        <taxon>Bombyx</taxon>
    </lineage>
</organism>
<dbReference type="GO" id="GO:0005615">
    <property type="term" value="C:extracellular space"/>
    <property type="evidence" value="ECO:0007669"/>
    <property type="project" value="TreeGrafter"/>
</dbReference>
<dbReference type="PRINTS" id="PR00765">
    <property type="entry name" value="CRBOXYPTASEA"/>
</dbReference>
<dbReference type="InterPro" id="IPR000834">
    <property type="entry name" value="Peptidase_M14"/>
</dbReference>
<gene>
    <name evidence="19" type="primary">LOC114243904</name>
</gene>
<evidence type="ECO:0000256" key="8">
    <source>
        <dbReference type="ARBA" id="ARBA00022729"/>
    </source>
</evidence>
<dbReference type="FunFam" id="3.40.630.10:FF:000040">
    <property type="entry name" value="zinc carboxypeptidase"/>
    <property type="match status" value="1"/>
</dbReference>
<keyword evidence="12" id="KW-1015">Disulfide bond</keyword>
<dbReference type="Gene3D" id="3.30.70.340">
    <property type="entry name" value="Metallocarboxypeptidase-like"/>
    <property type="match status" value="1"/>
</dbReference>
<evidence type="ECO:0000256" key="3">
    <source>
        <dbReference type="ARBA" id="ARBA00005988"/>
    </source>
</evidence>
<keyword evidence="11" id="KW-0482">Metalloprotease</keyword>
<keyword evidence="6" id="KW-0645">Protease</keyword>
<dbReference type="InterPro" id="IPR057246">
    <property type="entry name" value="CARBOXYPEPT_ZN_1"/>
</dbReference>
<proteinExistence type="inferred from homology"/>
<keyword evidence="9" id="KW-0378">Hydrolase</keyword>
<dbReference type="Pfam" id="PF00246">
    <property type="entry name" value="Peptidase_M14"/>
    <property type="match status" value="1"/>
</dbReference>
<evidence type="ECO:0000256" key="2">
    <source>
        <dbReference type="ARBA" id="ARBA00004613"/>
    </source>
</evidence>
<comment type="subcellular location">
    <subcellularLocation>
        <location evidence="2">Secreted</location>
    </subcellularLocation>
</comment>
<evidence type="ECO:0000256" key="11">
    <source>
        <dbReference type="ARBA" id="ARBA00023049"/>
    </source>
</evidence>
<evidence type="ECO:0000256" key="1">
    <source>
        <dbReference type="ARBA" id="ARBA00001947"/>
    </source>
</evidence>
<dbReference type="SUPFAM" id="SSF53187">
    <property type="entry name" value="Zn-dependent exopeptidases"/>
    <property type="match status" value="1"/>
</dbReference>